<dbReference type="InterPro" id="IPR035293">
    <property type="entry name" value="Vac17"/>
</dbReference>
<keyword evidence="3" id="KW-1185">Reference proteome</keyword>
<accession>A0ABX6ET19</accession>
<dbReference type="Pfam" id="PF17321">
    <property type="entry name" value="Vac17"/>
    <property type="match status" value="1"/>
</dbReference>
<organism evidence="2 3">
    <name type="scientific">Kluyveromyces marxianus</name>
    <name type="common">Yeast</name>
    <name type="synonym">Candida kefyr</name>
    <dbReference type="NCBI Taxonomy" id="4911"/>
    <lineage>
        <taxon>Eukaryota</taxon>
        <taxon>Fungi</taxon>
        <taxon>Dikarya</taxon>
        <taxon>Ascomycota</taxon>
        <taxon>Saccharomycotina</taxon>
        <taxon>Saccharomycetes</taxon>
        <taxon>Saccharomycetales</taxon>
        <taxon>Saccharomycetaceae</taxon>
        <taxon>Kluyveromyces</taxon>
    </lineage>
</organism>
<feature type="compositionally biased region" description="Polar residues" evidence="1">
    <location>
        <begin position="20"/>
        <end position="30"/>
    </location>
</feature>
<proteinExistence type="predicted"/>
<feature type="region of interest" description="Disordered" evidence="1">
    <location>
        <begin position="1"/>
        <end position="30"/>
    </location>
</feature>
<name>A0ABX6ET19_KLUMA</name>
<reference evidence="2 3" key="1">
    <citation type="submission" date="2016-03" db="EMBL/GenBank/DDBJ databases">
        <title>How can Kluyveromyces marxianus grow so fast - potential evolutionary course in Saccharomyces Complex revealed by comparative genomics.</title>
        <authorList>
            <person name="Mo W."/>
            <person name="Lu W."/>
            <person name="Yang X."/>
            <person name="Qi J."/>
            <person name="Lv H."/>
        </authorList>
    </citation>
    <scope>NUCLEOTIDE SEQUENCE [LARGE SCALE GENOMIC DNA]</scope>
    <source>
        <strain evidence="2 3">FIM1</strain>
    </source>
</reference>
<feature type="compositionally biased region" description="Basic and acidic residues" evidence="1">
    <location>
        <begin position="7"/>
        <end position="18"/>
    </location>
</feature>
<evidence type="ECO:0000256" key="1">
    <source>
        <dbReference type="SAM" id="MobiDB-lite"/>
    </source>
</evidence>
<evidence type="ECO:0000313" key="2">
    <source>
        <dbReference type="EMBL" id="QGN14182.1"/>
    </source>
</evidence>
<gene>
    <name evidence="2" type="primary">VAC17</name>
    <name evidence="2" type="ORF">FIM1_835</name>
</gene>
<evidence type="ECO:0000313" key="3">
    <source>
        <dbReference type="Proteomes" id="UP000422736"/>
    </source>
</evidence>
<protein>
    <submittedName>
        <fullName evidence="2">Protein VAC17</fullName>
    </submittedName>
</protein>
<dbReference type="Proteomes" id="UP000422736">
    <property type="component" value="Chromosome 1"/>
</dbReference>
<reference evidence="2 3" key="2">
    <citation type="submission" date="2019-11" db="EMBL/GenBank/DDBJ databases">
        <authorList>
            <person name="Lu H."/>
        </authorList>
    </citation>
    <scope>NUCLEOTIDE SEQUENCE [LARGE SCALE GENOMIC DNA]</scope>
    <source>
        <strain evidence="2 3">FIM1</strain>
    </source>
</reference>
<sequence length="494" mass="56231">MQRRSTHAGEGDLLERHYQSKQGPNRSHTMNGMRHVAERLVLRCHEAIMQLELSIQQNMCEYDPNNRDGFIQIQEYYSFLARLTSLKLRAEHVQGSLHHEEKDPNDVCVEYETLENLIYEFQDITLSLNEFARTHGSPAKSARSQSSKESSIMPLRPLRIVERNRDSVELTAAIMQTVKEENEEKLRLGRKLPFLSPKKTVKFMDRDLNDLVQIERLKRSSSLPGSPIPETLIESELTLKENRTLRMAKSYDVGLNDKKKTANFEFFKNKNRLSLSVFDEIDTDASDEETVISVSPPAMSNYLLKTGEQKVTNTLRRYNSHESILSMKVPQKNTLALYMKQTSPFVWQKNLIVSKATISSNTCNSTAAPTIESPCLSKDLLTQLIEPSPNAQRSSRKSWFESAKTMNLASSFFNKWFTSGNLVTKEIGNPNTTSPSRVRSIIKNKQPLASNNHSSSIVIGPNGTRFIRGLNDPLVTCTISYDELQDALNTEFKF</sequence>
<dbReference type="EMBL" id="CP015054">
    <property type="protein sequence ID" value="QGN14182.1"/>
    <property type="molecule type" value="Genomic_DNA"/>
</dbReference>